<dbReference type="InterPro" id="IPR013922">
    <property type="entry name" value="Cyclin_PHO80-like"/>
</dbReference>
<organism evidence="2 3">
    <name type="scientific">Claviceps pusilla</name>
    <dbReference type="NCBI Taxonomy" id="123648"/>
    <lineage>
        <taxon>Eukaryota</taxon>
        <taxon>Fungi</taxon>
        <taxon>Dikarya</taxon>
        <taxon>Ascomycota</taxon>
        <taxon>Pezizomycotina</taxon>
        <taxon>Sordariomycetes</taxon>
        <taxon>Hypocreomycetidae</taxon>
        <taxon>Hypocreales</taxon>
        <taxon>Clavicipitaceae</taxon>
        <taxon>Claviceps</taxon>
    </lineage>
</organism>
<dbReference type="GO" id="GO:0005634">
    <property type="term" value="C:nucleus"/>
    <property type="evidence" value="ECO:0007669"/>
    <property type="project" value="TreeGrafter"/>
</dbReference>
<protein>
    <recommendedName>
        <fullName evidence="4">PCL7 Cyclin like protein interacting with Pho85p</fullName>
    </recommendedName>
</protein>
<dbReference type="AlphaFoldDB" id="A0A9P7N851"/>
<dbReference type="Gene3D" id="1.10.472.10">
    <property type="entry name" value="Cyclin-like"/>
    <property type="match status" value="1"/>
</dbReference>
<dbReference type="Proteomes" id="UP000748025">
    <property type="component" value="Unassembled WGS sequence"/>
</dbReference>
<dbReference type="OrthoDB" id="5304883at2759"/>
<evidence type="ECO:0000313" key="3">
    <source>
        <dbReference type="Proteomes" id="UP000748025"/>
    </source>
</evidence>
<dbReference type="CDD" id="cd20558">
    <property type="entry name" value="CYCLIN_ScPCL7-like"/>
    <property type="match status" value="1"/>
</dbReference>
<dbReference type="GO" id="GO:0016538">
    <property type="term" value="F:cyclin-dependent protein serine/threonine kinase regulator activity"/>
    <property type="evidence" value="ECO:0007669"/>
    <property type="project" value="TreeGrafter"/>
</dbReference>
<dbReference type="GO" id="GO:0000307">
    <property type="term" value="C:cyclin-dependent protein kinase holoenzyme complex"/>
    <property type="evidence" value="ECO:0007669"/>
    <property type="project" value="TreeGrafter"/>
</dbReference>
<gene>
    <name evidence="2" type="ORF">E4U43_001195</name>
</gene>
<comment type="caution">
    <text evidence="2">The sequence shown here is derived from an EMBL/GenBank/DDBJ whole genome shotgun (WGS) entry which is preliminary data.</text>
</comment>
<name>A0A9P7N851_9HYPO</name>
<evidence type="ECO:0000313" key="2">
    <source>
        <dbReference type="EMBL" id="KAG6002017.1"/>
    </source>
</evidence>
<feature type="signal peptide" evidence="1">
    <location>
        <begin position="1"/>
        <end position="27"/>
    </location>
</feature>
<reference evidence="2" key="1">
    <citation type="journal article" date="2020" name="bioRxiv">
        <title>Whole genome comparisons of ergot fungi reveals the divergence and evolution of species within the genus Claviceps are the result of varying mechanisms driving genome evolution and host range expansion.</title>
        <authorList>
            <person name="Wyka S.A."/>
            <person name="Mondo S.J."/>
            <person name="Liu M."/>
            <person name="Dettman J."/>
            <person name="Nalam V."/>
            <person name="Broders K.D."/>
        </authorList>
    </citation>
    <scope>NUCLEOTIDE SEQUENCE</scope>
    <source>
        <strain evidence="2">CCC 602</strain>
    </source>
</reference>
<dbReference type="GO" id="GO:0019901">
    <property type="term" value="F:protein kinase binding"/>
    <property type="evidence" value="ECO:0007669"/>
    <property type="project" value="InterPro"/>
</dbReference>
<dbReference type="PANTHER" id="PTHR15615">
    <property type="match status" value="1"/>
</dbReference>
<accession>A0A9P7N851</accession>
<feature type="chain" id="PRO_5040348880" description="PCL7 Cyclin like protein interacting with Pho85p" evidence="1">
    <location>
        <begin position="28"/>
        <end position="689"/>
    </location>
</feature>
<dbReference type="PANTHER" id="PTHR15615:SF32">
    <property type="entry name" value="PROTEIN KINASE COMPLEX COMPONENT, PUTATIVE (AFU_ORTHOLOGUE AFUA_2G07660)-RELATED"/>
    <property type="match status" value="1"/>
</dbReference>
<dbReference type="Pfam" id="PF08613">
    <property type="entry name" value="Cyclin"/>
    <property type="match status" value="1"/>
</dbReference>
<keyword evidence="3" id="KW-1185">Reference proteome</keyword>
<sequence length="689" mass="76477">MSLFPKSPPLARFLLVFWALFAATSHGYYLDTSCNADYTMIVKWMNGAWKLADAAIDAMQEMQHLQTDKPDMDFREMRSPPYSALQVAQRNNIFYTFRVLVKSNGKMSAPGNVYNTYQTVRRLKTMESGHPQPPPQPYPMKPTMKNLVHKLRYRYAEARPEDFIIFCDTSRFEGFENSDCDGNYAPSLTCDTDTGMHVEMDAKLDSCMNTRDSSEASEACARHESHHQRHQTRERENFDDLDFVPSHSLPCTLRYPSSLYQQIHLGTSTVLFRLVSTSTTTYHEWSSSGEPVASNLTEAHIPRQLFLTANLLRQIHQPSPTRSFSLFSIRAAIDAKAAMSDTNTCAPIIISDSDASSVIIDDKPRDAHETAQDLFNLPPAEALRLLSASVELLVRMTGDIPPTPPPKTPTDPQMSGLQVEKENIVRSHSQKNLARLRQQHIEAAVNPASSGAGAGADASSDIGINNTLQAYSASMSAQLTAQRQDATAGMTTQSGTMPAEPLEPIDGVQFKHQLSEPPPYIIVGADSQPVNVQHGAITRKFYSKKEPPISINQYLTRLHQFCPMSTAVYLATSLYIHRLAVEERAIPVTRRNAHRLVLAGLRVATKALEDLSYPHAKIAKVGGVSAVELARLEISFCFLAGFELVVGEEILRSHWEELRGGKAQAILKGMEVPTLKLGRRPREVPPASG</sequence>
<evidence type="ECO:0008006" key="4">
    <source>
        <dbReference type="Google" id="ProtNLM"/>
    </source>
</evidence>
<proteinExistence type="predicted"/>
<dbReference type="EMBL" id="SRPW01001374">
    <property type="protein sequence ID" value="KAG6002017.1"/>
    <property type="molecule type" value="Genomic_DNA"/>
</dbReference>
<keyword evidence="1" id="KW-0732">Signal</keyword>
<evidence type="ECO:0000256" key="1">
    <source>
        <dbReference type="SAM" id="SignalP"/>
    </source>
</evidence>